<accession>A0A2N7TJD4</accession>
<dbReference type="InterPro" id="IPR006913">
    <property type="entry name" value="CENP-V/GFA"/>
</dbReference>
<dbReference type="Pfam" id="PF04828">
    <property type="entry name" value="GFA"/>
    <property type="match status" value="1"/>
</dbReference>
<dbReference type="InterPro" id="IPR011057">
    <property type="entry name" value="Mss4-like_sf"/>
</dbReference>
<evidence type="ECO:0000256" key="1">
    <source>
        <dbReference type="ARBA" id="ARBA00005495"/>
    </source>
</evidence>
<evidence type="ECO:0000313" key="7">
    <source>
        <dbReference type="Proteomes" id="UP000235346"/>
    </source>
</evidence>
<protein>
    <submittedName>
        <fullName evidence="6">GFA family protein</fullName>
    </submittedName>
</protein>
<dbReference type="PROSITE" id="PS51891">
    <property type="entry name" value="CENP_V_GFA"/>
    <property type="match status" value="1"/>
</dbReference>
<dbReference type="PANTHER" id="PTHR33337:SF40">
    <property type="entry name" value="CENP-V_GFA DOMAIN-CONTAINING PROTEIN-RELATED"/>
    <property type="match status" value="1"/>
</dbReference>
<reference evidence="6 7" key="1">
    <citation type="submission" date="2018-01" db="EMBL/GenBank/DDBJ databases">
        <title>Halomonas endophytica sp. nov., isolated from storage liquid in the stems of Populus euphratica.</title>
        <authorList>
            <person name="Chen C."/>
        </authorList>
    </citation>
    <scope>NUCLEOTIDE SEQUENCE [LARGE SCALE GENOMIC DNA]</scope>
    <source>
        <strain evidence="6 7">DSM 26881</strain>
    </source>
</reference>
<comment type="caution">
    <text evidence="6">The sequence shown here is derived from an EMBL/GenBank/DDBJ whole genome shotgun (WGS) entry which is preliminary data.</text>
</comment>
<dbReference type="AlphaFoldDB" id="A0A2N7TJD4"/>
<dbReference type="SUPFAM" id="SSF51316">
    <property type="entry name" value="Mss4-like"/>
    <property type="match status" value="1"/>
</dbReference>
<dbReference type="GO" id="GO:0016846">
    <property type="term" value="F:carbon-sulfur lyase activity"/>
    <property type="evidence" value="ECO:0007669"/>
    <property type="project" value="InterPro"/>
</dbReference>
<evidence type="ECO:0000313" key="6">
    <source>
        <dbReference type="EMBL" id="PMR68305.1"/>
    </source>
</evidence>
<dbReference type="PANTHER" id="PTHR33337">
    <property type="entry name" value="GFA DOMAIN-CONTAINING PROTEIN"/>
    <property type="match status" value="1"/>
</dbReference>
<evidence type="ECO:0000259" key="5">
    <source>
        <dbReference type="PROSITE" id="PS51891"/>
    </source>
</evidence>
<sequence>MSDRLYTASCLCGGVRIDLSAEPGAIDICHCSMCRKAQGSAFASNAPVDARAVSLVSGSELLASYASSPGHERVFCRKCGSPLFSRNARHPGVLRIRMGIVNEPVGARPHAHYHVESKANWWDINDDLPRRYAPNDDIPPGTE</sequence>
<evidence type="ECO:0000256" key="4">
    <source>
        <dbReference type="ARBA" id="ARBA00023239"/>
    </source>
</evidence>
<organism evidence="6 7">
    <name type="scientific">Halomonas heilongjiangensis</name>
    <dbReference type="NCBI Taxonomy" id="1387883"/>
    <lineage>
        <taxon>Bacteria</taxon>
        <taxon>Pseudomonadati</taxon>
        <taxon>Pseudomonadota</taxon>
        <taxon>Gammaproteobacteria</taxon>
        <taxon>Oceanospirillales</taxon>
        <taxon>Halomonadaceae</taxon>
        <taxon>Halomonas</taxon>
    </lineage>
</organism>
<comment type="similarity">
    <text evidence="1">Belongs to the Gfa family.</text>
</comment>
<proteinExistence type="inferred from homology"/>
<keyword evidence="4" id="KW-0456">Lyase</keyword>
<dbReference type="OrthoDB" id="9786619at2"/>
<name>A0A2N7TJD4_9GAMM</name>
<evidence type="ECO:0000256" key="2">
    <source>
        <dbReference type="ARBA" id="ARBA00022723"/>
    </source>
</evidence>
<dbReference type="EMBL" id="PNRE01000070">
    <property type="protein sequence ID" value="PMR68305.1"/>
    <property type="molecule type" value="Genomic_DNA"/>
</dbReference>
<keyword evidence="3" id="KW-0862">Zinc</keyword>
<evidence type="ECO:0000256" key="3">
    <source>
        <dbReference type="ARBA" id="ARBA00022833"/>
    </source>
</evidence>
<gene>
    <name evidence="6" type="ORF">C1H66_15875</name>
</gene>
<dbReference type="RefSeq" id="WP_102628858.1">
    <property type="nucleotide sequence ID" value="NZ_PDOH01000014.1"/>
</dbReference>
<dbReference type="Gene3D" id="3.90.1590.10">
    <property type="entry name" value="glutathione-dependent formaldehyde- activating enzyme (gfa)"/>
    <property type="match status" value="1"/>
</dbReference>
<keyword evidence="2" id="KW-0479">Metal-binding</keyword>
<dbReference type="Proteomes" id="UP000235346">
    <property type="component" value="Unassembled WGS sequence"/>
</dbReference>
<dbReference type="GO" id="GO:0046872">
    <property type="term" value="F:metal ion binding"/>
    <property type="evidence" value="ECO:0007669"/>
    <property type="project" value="UniProtKB-KW"/>
</dbReference>
<feature type="domain" description="CENP-V/GFA" evidence="5">
    <location>
        <begin position="6"/>
        <end position="123"/>
    </location>
</feature>
<keyword evidence="7" id="KW-1185">Reference proteome</keyword>